<gene>
    <name evidence="1" type="ORF">PAUR_b0821</name>
</gene>
<accession>A0ABR9EIA9</accession>
<proteinExistence type="predicted"/>
<name>A0ABR9EIA9_9GAMM</name>
<dbReference type="EMBL" id="AQGV01000015">
    <property type="protein sequence ID" value="MBE0370731.1"/>
    <property type="molecule type" value="Genomic_DNA"/>
</dbReference>
<evidence type="ECO:0000313" key="1">
    <source>
        <dbReference type="EMBL" id="MBE0370731.1"/>
    </source>
</evidence>
<dbReference type="Proteomes" id="UP000615755">
    <property type="component" value="Unassembled WGS sequence"/>
</dbReference>
<keyword evidence="2" id="KW-1185">Reference proteome</keyword>
<evidence type="ECO:0000313" key="2">
    <source>
        <dbReference type="Proteomes" id="UP000615755"/>
    </source>
</evidence>
<organism evidence="1 2">
    <name type="scientific">Pseudoalteromonas aurantia 208</name>
    <dbReference type="NCBI Taxonomy" id="1314867"/>
    <lineage>
        <taxon>Bacteria</taxon>
        <taxon>Pseudomonadati</taxon>
        <taxon>Pseudomonadota</taxon>
        <taxon>Gammaproteobacteria</taxon>
        <taxon>Alteromonadales</taxon>
        <taxon>Pseudoalteromonadaceae</taxon>
        <taxon>Pseudoalteromonas</taxon>
    </lineage>
</organism>
<protein>
    <submittedName>
        <fullName evidence="1">Uncharacterized protein</fullName>
    </submittedName>
</protein>
<comment type="caution">
    <text evidence="1">The sequence shown here is derived from an EMBL/GenBank/DDBJ whole genome shotgun (WGS) entry which is preliminary data.</text>
</comment>
<sequence length="61" mass="7312">MSQIHIKIELLRLNITHLVLVKIRHYYYFNGQYWLKSVQGAIDEPKLCVTFNVNLLNKSYM</sequence>
<reference evidence="1 2" key="1">
    <citation type="submission" date="2015-03" db="EMBL/GenBank/DDBJ databases">
        <title>Genome sequence of Pseudoalteromonas aurantia.</title>
        <authorList>
            <person name="Xie B.-B."/>
            <person name="Rong J.-C."/>
            <person name="Qin Q.-L."/>
            <person name="Zhang Y.-Z."/>
        </authorList>
    </citation>
    <scope>NUCLEOTIDE SEQUENCE [LARGE SCALE GENOMIC DNA]</scope>
    <source>
        <strain evidence="1 2">208</strain>
    </source>
</reference>